<evidence type="ECO:0000256" key="2">
    <source>
        <dbReference type="ARBA" id="ARBA00001326"/>
    </source>
</evidence>
<keyword evidence="4" id="KW-0533">Nickel</keyword>
<evidence type="ECO:0000313" key="12">
    <source>
        <dbReference type="EMBL" id="KAK3576769.1"/>
    </source>
</evidence>
<proteinExistence type="inferred from homology"/>
<dbReference type="FunFam" id="1.20.930.60:FF:000001">
    <property type="entry name" value="protein-glutamate O-methyltransferase isoform X1"/>
    <property type="match status" value="1"/>
</dbReference>
<dbReference type="GO" id="GO:0006974">
    <property type="term" value="P:DNA damage response"/>
    <property type="evidence" value="ECO:0007669"/>
    <property type="project" value="TreeGrafter"/>
</dbReference>
<comment type="caution">
    <text evidence="12">The sequence shown here is derived from an EMBL/GenBank/DDBJ whole genome shotgun (WGS) entry which is preliminary data.</text>
</comment>
<dbReference type="Pfam" id="PF01937">
    <property type="entry name" value="ARMT1-like_dom"/>
    <property type="match status" value="1"/>
</dbReference>
<dbReference type="InterPro" id="IPR039763">
    <property type="entry name" value="ARMT1"/>
</dbReference>
<keyword evidence="6 10" id="KW-0378">Hydrolase</keyword>
<accession>A0AAE0RNN9</accession>
<dbReference type="EMBL" id="JAEAOA010000897">
    <property type="protein sequence ID" value="KAK3576769.1"/>
    <property type="molecule type" value="Genomic_DNA"/>
</dbReference>
<comment type="similarity">
    <text evidence="3 10">Belongs to the damage-control phosphatase family. Sugar phosphate phosphatase III subfamily.</text>
</comment>
<comment type="catalytic activity">
    <reaction evidence="1 10">
        <text>L-glutamyl-[protein] + S-adenosyl-L-methionine = [protein]-L-glutamate 5-O-methyl ester + S-adenosyl-L-homocysteine</text>
        <dbReference type="Rhea" id="RHEA:24452"/>
        <dbReference type="Rhea" id="RHEA-COMP:10208"/>
        <dbReference type="Rhea" id="RHEA-COMP:10311"/>
        <dbReference type="ChEBI" id="CHEBI:29973"/>
        <dbReference type="ChEBI" id="CHEBI:57856"/>
        <dbReference type="ChEBI" id="CHEBI:59789"/>
        <dbReference type="ChEBI" id="CHEBI:82795"/>
    </reaction>
</comment>
<evidence type="ECO:0000256" key="5">
    <source>
        <dbReference type="ARBA" id="ARBA00022723"/>
    </source>
</evidence>
<keyword evidence="13" id="KW-1185">Reference proteome</keyword>
<dbReference type="InterPro" id="IPR036075">
    <property type="entry name" value="ARMT-1-like_metal-bd_sf"/>
</dbReference>
<evidence type="ECO:0000256" key="10">
    <source>
        <dbReference type="RuleBase" id="RU367030"/>
    </source>
</evidence>
<keyword evidence="7 10" id="KW-0464">Manganese</keyword>
<reference evidence="12" key="1">
    <citation type="journal article" date="2021" name="Genome Biol. Evol.">
        <title>A High-Quality Reference Genome for a Parasitic Bivalve with Doubly Uniparental Inheritance (Bivalvia: Unionida).</title>
        <authorList>
            <person name="Smith C.H."/>
        </authorList>
    </citation>
    <scope>NUCLEOTIDE SEQUENCE</scope>
    <source>
        <strain evidence="12">CHS0354</strain>
    </source>
</reference>
<dbReference type="AlphaFoldDB" id="A0AAE0RNN9"/>
<dbReference type="PANTHER" id="PTHR12260:SF6">
    <property type="entry name" value="DAMAGE-CONTROL PHOSPHATASE ARMT1"/>
    <property type="match status" value="1"/>
</dbReference>
<dbReference type="Gene3D" id="1.20.930.60">
    <property type="match status" value="1"/>
</dbReference>
<comment type="function">
    <text evidence="8 10">Metal-dependent phosphatase that shows phosphatase activity against several substrates, including fructose-1-phosphate and fructose-6-phosphate. Its preference for fructose-1-phosphate, a strong glycating agent that causes DNA damage rather than a canonical yeast metabolite, suggests a damage-control function in hexose phosphate metabolism. Has also been shown to have O-methyltransferase activity that methylates glutamate residues of target proteins to form gamma-glutamyl methyl ester residues. Possibly methylates PCNA, suggesting it is involved in the DNA damage response.</text>
</comment>
<dbReference type="GO" id="GO:0005634">
    <property type="term" value="C:nucleus"/>
    <property type="evidence" value="ECO:0007669"/>
    <property type="project" value="TreeGrafter"/>
</dbReference>
<evidence type="ECO:0000256" key="4">
    <source>
        <dbReference type="ARBA" id="ARBA00022596"/>
    </source>
</evidence>
<evidence type="ECO:0000256" key="7">
    <source>
        <dbReference type="ARBA" id="ARBA00023211"/>
    </source>
</evidence>
<evidence type="ECO:0000256" key="1">
    <source>
        <dbReference type="ARBA" id="ARBA00000807"/>
    </source>
</evidence>
<dbReference type="SUPFAM" id="SSF111321">
    <property type="entry name" value="AF1104-like"/>
    <property type="match status" value="1"/>
</dbReference>
<dbReference type="EC" id="2.1.1.-" evidence="10"/>
<comment type="cofactor">
    <cofactor evidence="10">
        <name>Mn(2+)</name>
        <dbReference type="ChEBI" id="CHEBI:29035"/>
    </cofactor>
    <cofactor evidence="10">
        <name>Ni(2+)</name>
        <dbReference type="ChEBI" id="CHEBI:49786"/>
    </cofactor>
</comment>
<sequence>MTSLPEPLSARDTESIAYHTIKDRLPVILSKIADTVYRLKNTIREQHGEEGAKELKDIVGGVSKLRNELQTDKPILPLEDDRADVTTWNKYLEEQTSLIGYPPSWFKSAWLYVECYMYRRVQEAVEKCKILKSLDVFQEQKQKAFLNSQGAILILLNYSMKIVKDLENEEELDVEKLFQQFTQVALWGNKCDLSISAGFENSQTGCPLDQVETLKDHILINDLKPLWTYLRASAPGRVDIILDNAGFELVTDLCLAEILLSTKLASSIHFHVKALPWFVSDVTKEDFDWTLQTLGRSNSIAMNFIFQRWKGRLSNKSWNLQVHDYWTLPFDFSEMKMRCSDLHKELSKSSLLFFKGDLNYRKLVGDRNWDTTTPFAESLRGFHPAPLCTLRALKADVQTGLAEGQAKAVREKDAEWMVNGNWAVISFCDRTVQ</sequence>
<keyword evidence="10" id="KW-0489">Methyltransferase</keyword>
<dbReference type="GO" id="GO:0051998">
    <property type="term" value="F:protein carboxyl O-methyltransferase activity"/>
    <property type="evidence" value="ECO:0007669"/>
    <property type="project" value="UniProtKB-UniRule"/>
</dbReference>
<protein>
    <recommendedName>
        <fullName evidence="10">Sugar phosphate phosphatase</fullName>
        <ecNumber evidence="10">2.1.1.-</ecNumber>
        <ecNumber evidence="10">3.1.3.-</ecNumber>
    </recommendedName>
</protein>
<evidence type="ECO:0000256" key="6">
    <source>
        <dbReference type="ARBA" id="ARBA00022801"/>
    </source>
</evidence>
<dbReference type="EC" id="3.1.3.-" evidence="10"/>
<keyword evidence="5 10" id="KW-0479">Metal-binding</keyword>
<feature type="domain" description="Damage-control phosphatase ARMT1-like metal-binding" evidence="11">
    <location>
        <begin position="20"/>
        <end position="407"/>
    </location>
</feature>
<dbReference type="GO" id="GO:0046872">
    <property type="term" value="F:metal ion binding"/>
    <property type="evidence" value="ECO:0007669"/>
    <property type="project" value="UniProtKB-UniRule"/>
</dbReference>
<dbReference type="GO" id="GO:0030643">
    <property type="term" value="P:intracellular phosphate ion homeostasis"/>
    <property type="evidence" value="ECO:0007669"/>
    <property type="project" value="UniProtKB-ARBA"/>
</dbReference>
<gene>
    <name evidence="12" type="ORF">CHS0354_014584</name>
</gene>
<reference evidence="12" key="3">
    <citation type="submission" date="2023-05" db="EMBL/GenBank/DDBJ databases">
        <authorList>
            <person name="Smith C.H."/>
        </authorList>
    </citation>
    <scope>NUCLEOTIDE SEQUENCE</scope>
    <source>
        <strain evidence="12">CHS0354</strain>
        <tissue evidence="12">Mantle</tissue>
    </source>
</reference>
<comment type="domain">
    <text evidence="10">Subfamily III proteins have a conserved RTxK motif about 40-50 residues from the C-terminus; the threonine may be replaced by serine or cysteine.</text>
</comment>
<evidence type="ECO:0000259" key="11">
    <source>
        <dbReference type="Pfam" id="PF01937"/>
    </source>
</evidence>
<evidence type="ECO:0000256" key="9">
    <source>
        <dbReference type="ARBA" id="ARBA00048809"/>
    </source>
</evidence>
<reference evidence="12" key="2">
    <citation type="journal article" date="2021" name="Genome Biol. Evol.">
        <title>Developing a high-quality reference genome for a parasitic bivalve with doubly uniparental inheritance (Bivalvia: Unionida).</title>
        <authorList>
            <person name="Smith C.H."/>
        </authorList>
    </citation>
    <scope>NUCLEOTIDE SEQUENCE</scope>
    <source>
        <strain evidence="12">CHS0354</strain>
        <tissue evidence="12">Mantle</tissue>
    </source>
</reference>
<dbReference type="InterPro" id="IPR002791">
    <property type="entry name" value="ARMT1-like_metal-bd"/>
</dbReference>
<evidence type="ECO:0000313" key="13">
    <source>
        <dbReference type="Proteomes" id="UP001195483"/>
    </source>
</evidence>
<evidence type="ECO:0000256" key="8">
    <source>
        <dbReference type="ARBA" id="ARBA00045980"/>
    </source>
</evidence>
<organism evidence="12 13">
    <name type="scientific">Potamilus streckersoni</name>
    <dbReference type="NCBI Taxonomy" id="2493646"/>
    <lineage>
        <taxon>Eukaryota</taxon>
        <taxon>Metazoa</taxon>
        <taxon>Spiralia</taxon>
        <taxon>Lophotrochozoa</taxon>
        <taxon>Mollusca</taxon>
        <taxon>Bivalvia</taxon>
        <taxon>Autobranchia</taxon>
        <taxon>Heteroconchia</taxon>
        <taxon>Palaeoheterodonta</taxon>
        <taxon>Unionida</taxon>
        <taxon>Unionoidea</taxon>
        <taxon>Unionidae</taxon>
        <taxon>Ambleminae</taxon>
        <taxon>Lampsilini</taxon>
        <taxon>Potamilus</taxon>
    </lineage>
</organism>
<dbReference type="GO" id="GO:0016791">
    <property type="term" value="F:phosphatase activity"/>
    <property type="evidence" value="ECO:0007669"/>
    <property type="project" value="TreeGrafter"/>
</dbReference>
<dbReference type="GO" id="GO:0016462">
    <property type="term" value="F:pyrophosphatase activity"/>
    <property type="evidence" value="ECO:0007669"/>
    <property type="project" value="UniProtKB-ARBA"/>
</dbReference>
<dbReference type="Gene3D" id="3.40.50.10880">
    <property type="entry name" value="Uncharacterised protein PF01937, DUF89, domain 3"/>
    <property type="match status" value="1"/>
</dbReference>
<evidence type="ECO:0000256" key="3">
    <source>
        <dbReference type="ARBA" id="ARBA00009519"/>
    </source>
</evidence>
<dbReference type="PANTHER" id="PTHR12260">
    <property type="entry name" value="DAMAGE-CONTROL PHOSPHATASE ARMT1"/>
    <property type="match status" value="1"/>
</dbReference>
<comment type="catalytic activity">
    <reaction evidence="2 10">
        <text>beta-D-fructose 1-phosphate + H2O = D-fructose + phosphate</text>
        <dbReference type="Rhea" id="RHEA:35603"/>
        <dbReference type="ChEBI" id="CHEBI:15377"/>
        <dbReference type="ChEBI" id="CHEBI:37721"/>
        <dbReference type="ChEBI" id="CHEBI:43474"/>
        <dbReference type="ChEBI" id="CHEBI:138881"/>
    </reaction>
</comment>
<comment type="catalytic activity">
    <reaction evidence="9 10">
        <text>beta-D-fructose 6-phosphate = dihydroxyacetone + D-glyceraldehyde 3-phosphate</text>
        <dbReference type="Rhea" id="RHEA:28002"/>
        <dbReference type="ChEBI" id="CHEBI:16016"/>
        <dbReference type="ChEBI" id="CHEBI:57634"/>
        <dbReference type="ChEBI" id="CHEBI:59776"/>
    </reaction>
</comment>
<dbReference type="FunFam" id="3.40.50.10880:FF:000005">
    <property type="entry name" value="DUF89-domain-containing protein"/>
    <property type="match status" value="1"/>
</dbReference>
<name>A0AAE0RNN9_9BIVA</name>
<dbReference type="GO" id="GO:0032259">
    <property type="term" value="P:methylation"/>
    <property type="evidence" value="ECO:0007669"/>
    <property type="project" value="UniProtKB-KW"/>
</dbReference>
<keyword evidence="10" id="KW-0808">Transferase</keyword>
<dbReference type="Proteomes" id="UP001195483">
    <property type="component" value="Unassembled WGS sequence"/>
</dbReference>